<evidence type="ECO:0000256" key="1">
    <source>
        <dbReference type="SAM" id="SignalP"/>
    </source>
</evidence>
<reference evidence="2" key="1">
    <citation type="journal article" date="2020" name="Stud. Mycol.">
        <title>101 Dothideomycetes genomes: a test case for predicting lifestyles and emergence of pathogens.</title>
        <authorList>
            <person name="Haridas S."/>
            <person name="Albert R."/>
            <person name="Binder M."/>
            <person name="Bloem J."/>
            <person name="Labutti K."/>
            <person name="Salamov A."/>
            <person name="Andreopoulos B."/>
            <person name="Baker S."/>
            <person name="Barry K."/>
            <person name="Bills G."/>
            <person name="Bluhm B."/>
            <person name="Cannon C."/>
            <person name="Castanera R."/>
            <person name="Culley D."/>
            <person name="Daum C."/>
            <person name="Ezra D."/>
            <person name="Gonzalez J."/>
            <person name="Henrissat B."/>
            <person name="Kuo A."/>
            <person name="Liang C."/>
            <person name="Lipzen A."/>
            <person name="Lutzoni F."/>
            <person name="Magnuson J."/>
            <person name="Mondo S."/>
            <person name="Nolan M."/>
            <person name="Ohm R."/>
            <person name="Pangilinan J."/>
            <person name="Park H.-J."/>
            <person name="Ramirez L."/>
            <person name="Alfaro M."/>
            <person name="Sun H."/>
            <person name="Tritt A."/>
            <person name="Yoshinaga Y."/>
            <person name="Zwiers L.-H."/>
            <person name="Turgeon B."/>
            <person name="Goodwin S."/>
            <person name="Spatafora J."/>
            <person name="Crous P."/>
            <person name="Grigoriev I."/>
        </authorList>
    </citation>
    <scope>NUCLEOTIDE SEQUENCE</scope>
    <source>
        <strain evidence="2">CBS 113389</strain>
    </source>
</reference>
<keyword evidence="3" id="KW-1185">Reference proteome</keyword>
<dbReference type="InterPro" id="IPR029058">
    <property type="entry name" value="AB_hydrolase_fold"/>
</dbReference>
<dbReference type="GeneID" id="54479163"/>
<feature type="signal peptide" evidence="1">
    <location>
        <begin position="1"/>
        <end position="18"/>
    </location>
</feature>
<name>A0A6A6PK14_9PEZI</name>
<protein>
    <recommendedName>
        <fullName evidence="4">Alpha/Beta hydrolase protein</fullName>
    </recommendedName>
</protein>
<evidence type="ECO:0000313" key="2">
    <source>
        <dbReference type="EMBL" id="KAF2479607.1"/>
    </source>
</evidence>
<accession>A0A6A6PK14</accession>
<dbReference type="AlphaFoldDB" id="A0A6A6PK14"/>
<evidence type="ECO:0000313" key="3">
    <source>
        <dbReference type="Proteomes" id="UP000799767"/>
    </source>
</evidence>
<dbReference type="EMBL" id="MU001641">
    <property type="protein sequence ID" value="KAF2479607.1"/>
    <property type="molecule type" value="Genomic_DNA"/>
</dbReference>
<dbReference type="Proteomes" id="UP000799767">
    <property type="component" value="Unassembled WGS sequence"/>
</dbReference>
<organism evidence="2 3">
    <name type="scientific">Neohortaea acidophila</name>
    <dbReference type="NCBI Taxonomy" id="245834"/>
    <lineage>
        <taxon>Eukaryota</taxon>
        <taxon>Fungi</taxon>
        <taxon>Dikarya</taxon>
        <taxon>Ascomycota</taxon>
        <taxon>Pezizomycotina</taxon>
        <taxon>Dothideomycetes</taxon>
        <taxon>Dothideomycetidae</taxon>
        <taxon>Mycosphaerellales</taxon>
        <taxon>Teratosphaeriaceae</taxon>
        <taxon>Neohortaea</taxon>
    </lineage>
</organism>
<sequence length="336" mass="35404">MLSLIQLLLLTISVPSLASPILPRTAPSFVYPGDAPFTVSPSALAAAFTCPNGNPTSSKPPVLLVHGTGSTGEETWGQGYVPALSANGYTPCYITIPGRSMGNMQVSAEYVAYAIHQITTLSNGASTAIISHSQGGPNVQWALRFWPSTRPITTAFIPLSPDFSGIELLGSDLHDFCIGDLCQAAIWQQSAGSAYYAAMHADTFEQLVPTTAIWTQSDGVVNPPQQNAQLPSATTMSVQDLCPLRIVTHLQMPIDAAAYALAMDALTHGGQGSVSRARASNPFSCLQFTAPHMDFSVSVSLQDTWDAIVDGIILGSPRVSQEPAVDAYALHPTSSG</sequence>
<evidence type="ECO:0008006" key="4">
    <source>
        <dbReference type="Google" id="ProtNLM"/>
    </source>
</evidence>
<gene>
    <name evidence="2" type="ORF">BDY17DRAFT_349133</name>
</gene>
<dbReference type="SUPFAM" id="SSF53474">
    <property type="entry name" value="alpha/beta-Hydrolases"/>
    <property type="match status" value="1"/>
</dbReference>
<dbReference type="PANTHER" id="PTHR37574">
    <property type="entry name" value="LIPASE B"/>
    <property type="match status" value="1"/>
</dbReference>
<dbReference type="OrthoDB" id="4605274at2759"/>
<keyword evidence="1" id="KW-0732">Signal</keyword>
<dbReference type="InterPro" id="IPR053228">
    <property type="entry name" value="Stereospecific_Lipase"/>
</dbReference>
<feature type="chain" id="PRO_5025579027" description="Alpha/Beta hydrolase protein" evidence="1">
    <location>
        <begin position="19"/>
        <end position="336"/>
    </location>
</feature>
<dbReference type="Gene3D" id="3.40.50.1820">
    <property type="entry name" value="alpha/beta hydrolase"/>
    <property type="match status" value="1"/>
</dbReference>
<proteinExistence type="predicted"/>
<dbReference type="PANTHER" id="PTHR37574:SF1">
    <property type="entry name" value="LIPASE B"/>
    <property type="match status" value="1"/>
</dbReference>
<dbReference type="RefSeq" id="XP_033586177.1">
    <property type="nucleotide sequence ID" value="XM_033738161.1"/>
</dbReference>